<proteinExistence type="predicted"/>
<dbReference type="GO" id="GO:0043022">
    <property type="term" value="F:ribosome binding"/>
    <property type="evidence" value="ECO:0007669"/>
    <property type="project" value="TreeGrafter"/>
</dbReference>
<protein>
    <submittedName>
        <fullName evidence="3">Cytoplasmic polyadenylation element binding protein 3</fullName>
    </submittedName>
</protein>
<dbReference type="InterPro" id="IPR012677">
    <property type="entry name" value="Nucleotide-bd_a/b_plait_sf"/>
</dbReference>
<feature type="compositionally biased region" description="Low complexity" evidence="1">
    <location>
        <begin position="69"/>
        <end position="101"/>
    </location>
</feature>
<dbReference type="InterPro" id="IPR000504">
    <property type="entry name" value="RRM_dom"/>
</dbReference>
<dbReference type="PANTHER" id="PTHR12566:SF7">
    <property type="entry name" value="CYTOPLASMIC POLYADENYLATION ELEMENT-BINDING PROTEIN 3"/>
    <property type="match status" value="1"/>
</dbReference>
<dbReference type="OrthoDB" id="10033548at2759"/>
<dbReference type="CTD" id="22849"/>
<dbReference type="GO" id="GO:2000766">
    <property type="term" value="P:negative regulation of cytoplasmic translation"/>
    <property type="evidence" value="ECO:0007669"/>
    <property type="project" value="TreeGrafter"/>
</dbReference>
<feature type="compositionally biased region" description="Low complexity" evidence="1">
    <location>
        <begin position="214"/>
        <end position="224"/>
    </location>
</feature>
<organism evidence="3 4">
    <name type="scientific">Kryptolebias marmoratus</name>
    <name type="common">Mangrove killifish</name>
    <name type="synonym">Rivulus marmoratus</name>
    <dbReference type="NCBI Taxonomy" id="37003"/>
    <lineage>
        <taxon>Eukaryota</taxon>
        <taxon>Metazoa</taxon>
        <taxon>Chordata</taxon>
        <taxon>Craniata</taxon>
        <taxon>Vertebrata</taxon>
        <taxon>Euteleostomi</taxon>
        <taxon>Actinopterygii</taxon>
        <taxon>Neopterygii</taxon>
        <taxon>Teleostei</taxon>
        <taxon>Neoteleostei</taxon>
        <taxon>Acanthomorphata</taxon>
        <taxon>Ovalentaria</taxon>
        <taxon>Atherinomorphae</taxon>
        <taxon>Cyprinodontiformes</taxon>
        <taxon>Rivulidae</taxon>
        <taxon>Kryptolebias</taxon>
    </lineage>
</organism>
<evidence type="ECO:0000259" key="2">
    <source>
        <dbReference type="Pfam" id="PF16367"/>
    </source>
</evidence>
<dbReference type="GO" id="GO:0045202">
    <property type="term" value="C:synapse"/>
    <property type="evidence" value="ECO:0007669"/>
    <property type="project" value="TreeGrafter"/>
</dbReference>
<dbReference type="PANTHER" id="PTHR12566">
    <property type="entry name" value="CYTOPLASMIC POLYADENYLATION ELEMENT BINDING PROTEIN CPEB"/>
    <property type="match status" value="1"/>
</dbReference>
<dbReference type="GO" id="GO:0005737">
    <property type="term" value="C:cytoplasm"/>
    <property type="evidence" value="ECO:0007669"/>
    <property type="project" value="TreeGrafter"/>
</dbReference>
<dbReference type="Ensembl" id="ENSKMAT00000021603.1">
    <property type="protein sequence ID" value="ENSKMAP00000021325.1"/>
    <property type="gene ID" value="ENSKMAG00000015854.1"/>
</dbReference>
<dbReference type="GO" id="GO:0000900">
    <property type="term" value="F:mRNA regulatory element binding translation repressor activity"/>
    <property type="evidence" value="ECO:0007669"/>
    <property type="project" value="TreeGrafter"/>
</dbReference>
<dbReference type="AlphaFoldDB" id="A0A3Q3AXS6"/>
<dbReference type="GeneID" id="108247180"/>
<dbReference type="GeneTree" id="ENSGT00940000158949"/>
<evidence type="ECO:0000313" key="3">
    <source>
        <dbReference type="Ensembl" id="ENSKMAP00000021325.1"/>
    </source>
</evidence>
<dbReference type="GO" id="GO:0005634">
    <property type="term" value="C:nucleus"/>
    <property type="evidence" value="ECO:0007669"/>
    <property type="project" value="TreeGrafter"/>
</dbReference>
<dbReference type="GO" id="GO:0043005">
    <property type="term" value="C:neuron projection"/>
    <property type="evidence" value="ECO:0007669"/>
    <property type="project" value="TreeGrafter"/>
</dbReference>
<feature type="region of interest" description="Disordered" evidence="1">
    <location>
        <begin position="463"/>
        <end position="488"/>
    </location>
</feature>
<name>A0A3Q3AXS6_KRYMA</name>
<dbReference type="InterPro" id="IPR035979">
    <property type="entry name" value="RBD_domain_sf"/>
</dbReference>
<feature type="region of interest" description="Disordered" evidence="1">
    <location>
        <begin position="179"/>
        <end position="230"/>
    </location>
</feature>
<reference evidence="3" key="2">
    <citation type="submission" date="2025-09" db="UniProtKB">
        <authorList>
            <consortium name="Ensembl"/>
        </authorList>
    </citation>
    <scope>IDENTIFICATION</scope>
</reference>
<dbReference type="Pfam" id="PF16367">
    <property type="entry name" value="RRM_7"/>
    <property type="match status" value="1"/>
</dbReference>
<dbReference type="GO" id="GO:0003730">
    <property type="term" value="F:mRNA 3'-UTR binding"/>
    <property type="evidence" value="ECO:0007669"/>
    <property type="project" value="InterPro"/>
</dbReference>
<dbReference type="STRING" id="37003.ENSKMAP00000021325"/>
<dbReference type="InterPro" id="IPR034819">
    <property type="entry name" value="CPEB"/>
</dbReference>
<feature type="compositionally biased region" description="Polar residues" evidence="1">
    <location>
        <begin position="470"/>
        <end position="488"/>
    </location>
</feature>
<dbReference type="GO" id="GO:0008135">
    <property type="term" value="F:translation factor activity, RNA binding"/>
    <property type="evidence" value="ECO:0007669"/>
    <property type="project" value="TreeGrafter"/>
</dbReference>
<dbReference type="Gene3D" id="3.30.70.330">
    <property type="match status" value="1"/>
</dbReference>
<evidence type="ECO:0000313" key="4">
    <source>
        <dbReference type="Proteomes" id="UP000264800"/>
    </source>
</evidence>
<reference evidence="3" key="1">
    <citation type="submission" date="2025-08" db="UniProtKB">
        <authorList>
            <consortium name="Ensembl"/>
        </authorList>
    </citation>
    <scope>IDENTIFICATION</scope>
</reference>
<feature type="domain" description="RRM" evidence="2">
    <location>
        <begin position="423"/>
        <end position="468"/>
    </location>
</feature>
<dbReference type="RefSeq" id="XP_037829530.1">
    <property type="nucleotide sequence ID" value="XM_037973602.1"/>
</dbReference>
<feature type="region of interest" description="Disordered" evidence="1">
    <location>
        <begin position="1"/>
        <end position="143"/>
    </location>
</feature>
<accession>A0A3Q3AXS6</accession>
<evidence type="ECO:0000256" key="1">
    <source>
        <dbReference type="SAM" id="MobiDB-lite"/>
    </source>
</evidence>
<feature type="compositionally biased region" description="Low complexity" evidence="1">
    <location>
        <begin position="133"/>
        <end position="143"/>
    </location>
</feature>
<dbReference type="SUPFAM" id="SSF54928">
    <property type="entry name" value="RNA-binding domain, RBD"/>
    <property type="match status" value="1"/>
</dbReference>
<sequence length="488" mass="53045">MRRSQSAVEATAEHLGAARLSFLDQRRRTEGPFIQSQTEVEEKAQQTMQDDLLMDKNKAQPHQRPADASPSTPTPSSEPSSSESESPSAGSSQAASGLGSTDRVHMESPVLPGLSFHQQPPQETGGPFPSPPSSSFGSTWSTGTTNTVEESFFPGVSSVNRTMLFQNFPHQVNPVFGGSFSPQIGPRRSPVSPGQGPFPQRNAYQTVMNNSKGSSSSSSSSSPSAWNNHQNAAWSAASGPWSGLQAGRDPRRAVGVGVGVGMPSPLNPISPMKKPYATNVIAPPKFPRAGPLAPKLWMDDGVFRSDSSNNILPLQDRNRPFDPFNLVSLENSLMDMIRTDPDKGKPHPAGGPPMTIADIIWRNHFAGRMGLSFHHPGAEHIMTLNSRSCLFPFEDGFPDDDHGDPSLNSPTRCQNGERMERYSRKVFVGGLPPDIDEDEITNSFRRYGHLVVDWPHKAESKSYFPPKGKSSFSGNRSFVLNKQNRGSI</sequence>
<keyword evidence="4" id="KW-1185">Reference proteome</keyword>
<dbReference type="Proteomes" id="UP000264800">
    <property type="component" value="Unplaced"/>
</dbReference>
<feature type="compositionally biased region" description="Polar residues" evidence="1">
    <location>
        <begin position="202"/>
        <end position="213"/>
    </location>
</feature>